<keyword evidence="3" id="KW-1185">Reference proteome</keyword>
<reference evidence="2 3" key="1">
    <citation type="submission" date="2023-04" db="EMBL/GenBank/DDBJ databases">
        <title>Fusibacter bizertensis strain WBS, isolated from littoral bottom sediments of the Arctic seas - biochemical and genomic analysis.</title>
        <authorList>
            <person name="Brioukhanov A.L."/>
        </authorList>
    </citation>
    <scope>NUCLEOTIDE SEQUENCE [LARGE SCALE GENOMIC DNA]</scope>
    <source>
        <strain evidence="2 3">WBS</strain>
    </source>
</reference>
<evidence type="ECO:0000256" key="1">
    <source>
        <dbReference type="SAM" id="Phobius"/>
    </source>
</evidence>
<dbReference type="EMBL" id="JARYZI010000013">
    <property type="protein sequence ID" value="MDH8679521.1"/>
    <property type="molecule type" value="Genomic_DNA"/>
</dbReference>
<dbReference type="Proteomes" id="UP001158045">
    <property type="component" value="Unassembled WGS sequence"/>
</dbReference>
<accession>A0ABT6NGG2</accession>
<keyword evidence="1" id="KW-1133">Transmembrane helix</keyword>
<dbReference type="RefSeq" id="WP_281095418.1">
    <property type="nucleotide sequence ID" value="NZ_JARYZI010000013.1"/>
</dbReference>
<proteinExistence type="predicted"/>
<evidence type="ECO:0000313" key="3">
    <source>
        <dbReference type="Proteomes" id="UP001158045"/>
    </source>
</evidence>
<gene>
    <name evidence="2" type="ORF">QE109_15285</name>
</gene>
<feature type="transmembrane region" description="Helical" evidence="1">
    <location>
        <begin position="209"/>
        <end position="226"/>
    </location>
</feature>
<feature type="transmembrane region" description="Helical" evidence="1">
    <location>
        <begin position="186"/>
        <end position="203"/>
    </location>
</feature>
<comment type="caution">
    <text evidence="2">The sequence shown here is derived from an EMBL/GenBank/DDBJ whole genome shotgun (WGS) entry which is preliminary data.</text>
</comment>
<feature type="transmembrane region" description="Helical" evidence="1">
    <location>
        <begin position="123"/>
        <end position="150"/>
    </location>
</feature>
<feature type="transmembrane region" description="Helical" evidence="1">
    <location>
        <begin position="162"/>
        <end position="179"/>
    </location>
</feature>
<evidence type="ECO:0000313" key="2">
    <source>
        <dbReference type="EMBL" id="MDH8679521.1"/>
    </source>
</evidence>
<sequence length="236" mass="25607">MEKNSSLKLAQVKKSRKYEDEVHVFGRIWMICAFFMMMSIPFMISVYYDAWPGFAPVFKGLLGVAPIFWTVAVIEIITYTPMLGSGGSYLGFVTGNLTNLKVPCALYAMENAQVKQGTLEGEVISTIAIATSSIVTTIIIAVGVLMLTPLTPILNSEMLKPAFDNILPALFGGLAVVYVSKNWKIAISPLLFMIVLFLLVPSLASSVSVLVPVGSLIAIGMARLLYNKGLLNTDKS</sequence>
<feature type="transmembrane region" description="Helical" evidence="1">
    <location>
        <begin position="60"/>
        <end position="79"/>
    </location>
</feature>
<keyword evidence="1" id="KW-0812">Transmembrane</keyword>
<name>A0ABT6NGG2_9FIRM</name>
<feature type="transmembrane region" description="Helical" evidence="1">
    <location>
        <begin position="24"/>
        <end position="48"/>
    </location>
</feature>
<protein>
    <recommendedName>
        <fullName evidence="4">Small-conductance mechanosensitive channel</fullName>
    </recommendedName>
</protein>
<organism evidence="2 3">
    <name type="scientific">Fusibacter bizertensis</name>
    <dbReference type="NCBI Taxonomy" id="1488331"/>
    <lineage>
        <taxon>Bacteria</taxon>
        <taxon>Bacillati</taxon>
        <taxon>Bacillota</taxon>
        <taxon>Clostridia</taxon>
        <taxon>Eubacteriales</taxon>
        <taxon>Eubacteriales Family XII. Incertae Sedis</taxon>
        <taxon>Fusibacter</taxon>
    </lineage>
</organism>
<keyword evidence="1" id="KW-0472">Membrane</keyword>
<evidence type="ECO:0008006" key="4">
    <source>
        <dbReference type="Google" id="ProtNLM"/>
    </source>
</evidence>